<keyword evidence="3" id="KW-1185">Reference proteome</keyword>
<dbReference type="AlphaFoldDB" id="A0A7J5YKG5"/>
<dbReference type="Proteomes" id="UP000518266">
    <property type="component" value="Unassembled WGS sequence"/>
</dbReference>
<organism evidence="2 3">
    <name type="scientific">Dissostichus mawsoni</name>
    <name type="common">Antarctic cod</name>
    <dbReference type="NCBI Taxonomy" id="36200"/>
    <lineage>
        <taxon>Eukaryota</taxon>
        <taxon>Metazoa</taxon>
        <taxon>Chordata</taxon>
        <taxon>Craniata</taxon>
        <taxon>Vertebrata</taxon>
        <taxon>Euteleostomi</taxon>
        <taxon>Actinopterygii</taxon>
        <taxon>Neopterygii</taxon>
        <taxon>Teleostei</taxon>
        <taxon>Neoteleostei</taxon>
        <taxon>Acanthomorphata</taxon>
        <taxon>Eupercaria</taxon>
        <taxon>Perciformes</taxon>
        <taxon>Notothenioidei</taxon>
        <taxon>Nototheniidae</taxon>
        <taxon>Dissostichus</taxon>
    </lineage>
</organism>
<comment type="caution">
    <text evidence="2">The sequence shown here is derived from an EMBL/GenBank/DDBJ whole genome shotgun (WGS) entry which is preliminary data.</text>
</comment>
<proteinExistence type="predicted"/>
<feature type="region of interest" description="Disordered" evidence="1">
    <location>
        <begin position="1"/>
        <end position="50"/>
    </location>
</feature>
<evidence type="ECO:0000313" key="3">
    <source>
        <dbReference type="Proteomes" id="UP000518266"/>
    </source>
</evidence>
<evidence type="ECO:0000313" key="2">
    <source>
        <dbReference type="EMBL" id="KAF3848788.1"/>
    </source>
</evidence>
<gene>
    <name evidence="2" type="ORF">F7725_015285</name>
</gene>
<evidence type="ECO:0000256" key="1">
    <source>
        <dbReference type="SAM" id="MobiDB-lite"/>
    </source>
</evidence>
<accession>A0A7J5YKG5</accession>
<dbReference type="EMBL" id="JAAKFY010000012">
    <property type="protein sequence ID" value="KAF3848788.1"/>
    <property type="molecule type" value="Genomic_DNA"/>
</dbReference>
<reference evidence="2 3" key="1">
    <citation type="submission" date="2020-03" db="EMBL/GenBank/DDBJ databases">
        <title>Dissostichus mawsoni Genome sequencing and assembly.</title>
        <authorList>
            <person name="Park H."/>
        </authorList>
    </citation>
    <scope>NUCLEOTIDE SEQUENCE [LARGE SCALE GENOMIC DNA]</scope>
    <source>
        <strain evidence="2">DM0001</strain>
        <tissue evidence="2">Muscle</tissue>
    </source>
</reference>
<sequence length="103" mass="11830">MQGSGIPWGNENRETENCRVGPYGNSNEKQTKSLRKKINEHSVSQSHKLAQDIVKRQNEEALKSSFLKTQKYILASTHNVFRTAYYFAKNNRPYSDNPGLIEL</sequence>
<protein>
    <submittedName>
        <fullName evidence="2">Uncharacterized protein</fullName>
    </submittedName>
</protein>
<dbReference type="OrthoDB" id="9886994at2759"/>
<name>A0A7J5YKG5_DISMA</name>